<protein>
    <recommendedName>
        <fullName evidence="1">F-box domain-containing protein</fullName>
    </recommendedName>
</protein>
<gene>
    <name evidence="2" type="ORF">TraAM80_08943</name>
</gene>
<accession>A0A3R7LJ72</accession>
<evidence type="ECO:0000313" key="2">
    <source>
        <dbReference type="EMBL" id="RNE98298.1"/>
    </source>
</evidence>
<comment type="caution">
    <text evidence="2">The sequence shown here is derived from an EMBL/GenBank/DDBJ whole genome shotgun (WGS) entry which is preliminary data.</text>
</comment>
<dbReference type="OrthoDB" id="242419at2759"/>
<proteinExistence type="predicted"/>
<dbReference type="EMBL" id="MKGL01000475">
    <property type="protein sequence ID" value="RNE98298.1"/>
    <property type="molecule type" value="Genomic_DNA"/>
</dbReference>
<keyword evidence="3" id="KW-1185">Reference proteome</keyword>
<reference evidence="2 3" key="1">
    <citation type="journal article" date="2018" name="BMC Genomics">
        <title>Genomic comparison of Trypanosoma conorhini and Trypanosoma rangeli to Trypanosoma cruzi strains of high and low virulence.</title>
        <authorList>
            <person name="Bradwell K.R."/>
            <person name="Koparde V.N."/>
            <person name="Matveyev A.V."/>
            <person name="Serrano M.G."/>
            <person name="Alves J.M."/>
            <person name="Parikh H."/>
            <person name="Huang B."/>
            <person name="Lee V."/>
            <person name="Espinosa-Alvarez O."/>
            <person name="Ortiz P.A."/>
            <person name="Costa-Martins A.G."/>
            <person name="Teixeira M.M."/>
            <person name="Buck G.A."/>
        </authorList>
    </citation>
    <scope>NUCLEOTIDE SEQUENCE [LARGE SCALE GENOMIC DNA]</scope>
    <source>
        <strain evidence="2 3">AM80</strain>
    </source>
</reference>
<dbReference type="InterPro" id="IPR036047">
    <property type="entry name" value="F-box-like_dom_sf"/>
</dbReference>
<dbReference type="OMA" id="HAHANIP"/>
<evidence type="ECO:0000313" key="3">
    <source>
        <dbReference type="Proteomes" id="UP000283634"/>
    </source>
</evidence>
<name>A0A3R7LJ72_TRYRA</name>
<evidence type="ECO:0000259" key="1">
    <source>
        <dbReference type="SMART" id="SM00256"/>
    </source>
</evidence>
<dbReference type="Gene3D" id="1.20.1280.50">
    <property type="match status" value="1"/>
</dbReference>
<dbReference type="SMART" id="SM00256">
    <property type="entry name" value="FBOX"/>
    <property type="match status" value="1"/>
</dbReference>
<dbReference type="GeneID" id="40332876"/>
<dbReference type="AlphaFoldDB" id="A0A3R7LJ72"/>
<dbReference type="RefSeq" id="XP_029234562.1">
    <property type="nucleotide sequence ID" value="XM_029385657.1"/>
</dbReference>
<dbReference type="InterPro" id="IPR001810">
    <property type="entry name" value="F-box_dom"/>
</dbReference>
<dbReference type="SUPFAM" id="SSF81383">
    <property type="entry name" value="F-box domain"/>
    <property type="match status" value="1"/>
</dbReference>
<dbReference type="Pfam" id="PF00646">
    <property type="entry name" value="F-box"/>
    <property type="match status" value="1"/>
</dbReference>
<organism evidence="2 3">
    <name type="scientific">Trypanosoma rangeli</name>
    <dbReference type="NCBI Taxonomy" id="5698"/>
    <lineage>
        <taxon>Eukaryota</taxon>
        <taxon>Discoba</taxon>
        <taxon>Euglenozoa</taxon>
        <taxon>Kinetoplastea</taxon>
        <taxon>Metakinetoplastina</taxon>
        <taxon>Trypanosomatida</taxon>
        <taxon>Trypanosomatidae</taxon>
        <taxon>Trypanosoma</taxon>
        <taxon>Herpetosoma</taxon>
    </lineage>
</organism>
<dbReference type="Proteomes" id="UP000283634">
    <property type="component" value="Unassembled WGS sequence"/>
</dbReference>
<dbReference type="VEuPathDB" id="TriTrypDB:TRSC58_02735"/>
<sequence>MPHLFGRSSVSFLERFQFLQRCRHGERARRSRVPTDALSLMDVLLHTNSIFTIFSRLKHSLDAAQTSGGSQEQMAGDNLAHATSHLQEDMSDFDNGLSEEVLGPLLLSFLSFYLDHSIGMATIRRALCALFETTPYLREVDEDTEVDPPLRSNIALLLLNLSRALLCSQAEGEIALRTATREVERRPVLPFLPWLRSSVEHATQKPTWYWWASQDPRTLCHLTGVVSVCRSPSCEVAADADAISVSYGACRAARKRGREACNDAAEAAAWKHRRTSSESQAHRSDPEFSACIVFLPYDVQEIVLAYLSPRALSAAVSVCKAWRLLIEHRSPTLGLYLLSGRAVTRVFLQFFEDDWGKAWVRVDELTTFQRIGLQRTYLRFAQERLQRRRASAASLGDFAVRLHGDCGTASPLWQLLEGLWNAIEVEMKLLPFLALREVRFPSLLCDGVPLCCCRTISHGAALVQMRQALASLRSSDQPYLSLVEELLRQWSVLRGVAHAPPAALP</sequence>
<dbReference type="CDD" id="cd09917">
    <property type="entry name" value="F-box_SF"/>
    <property type="match status" value="1"/>
</dbReference>
<feature type="domain" description="F-box" evidence="1">
    <location>
        <begin position="295"/>
        <end position="335"/>
    </location>
</feature>